<dbReference type="GeneID" id="95535719"/>
<dbReference type="CDD" id="cd03220">
    <property type="entry name" value="ABC_KpsT_Wzt"/>
    <property type="match status" value="1"/>
</dbReference>
<dbReference type="EMBL" id="CP023697">
    <property type="protein sequence ID" value="QEV06679.1"/>
    <property type="molecule type" value="Genomic_DNA"/>
</dbReference>
<sequence>MADNTDEKIPTVVADRVDIVYRVNGTGAGRGSATAALNRIVRRRKTEKASGVRTVHAVRNVSFVAYRGEAIGLIGTNGSGKSTLLKAVAGLLPVENGRIYTDGQPSLLGVNAALMNDLTGERNVMLGGLAMGMSREQVHERYQEIVDFSGINEKGDFITLPMRTYSSGMAARLRFSIAAAKDHDVLLIDEALATGDRKFQKRSETRIRELRKHAGTVFLVSHSNKSIRDTCDRVLWLERGELRMDGPTDEVLKEYEAFTGGPDKARKPKPRPRPKAEPKPDLEQSQQPDQPEARTRTEHEPEPASKPA</sequence>
<dbReference type="RefSeq" id="WP_055609374.1">
    <property type="nucleotide sequence ID" value="NZ_CP023697.1"/>
</dbReference>
<dbReference type="Proteomes" id="UP000326041">
    <property type="component" value="Chromosome"/>
</dbReference>
<dbReference type="PANTHER" id="PTHR46743">
    <property type="entry name" value="TEICHOIC ACIDS EXPORT ATP-BINDING PROTEIN TAGH"/>
    <property type="match status" value="1"/>
</dbReference>
<keyword evidence="2" id="KW-0813">Transport</keyword>
<gene>
    <name evidence="7" type="ORF">CP972_14320</name>
</gene>
<evidence type="ECO:0000256" key="3">
    <source>
        <dbReference type="ARBA" id="ARBA00022741"/>
    </source>
</evidence>
<dbReference type="SUPFAM" id="SSF52540">
    <property type="entry name" value="P-loop containing nucleoside triphosphate hydrolases"/>
    <property type="match status" value="1"/>
</dbReference>
<dbReference type="PROSITE" id="PS00211">
    <property type="entry name" value="ABC_TRANSPORTER_1"/>
    <property type="match status" value="1"/>
</dbReference>
<proteinExistence type="inferred from homology"/>
<name>A0ABX6AW34_9ACTN</name>
<dbReference type="Pfam" id="PF00005">
    <property type="entry name" value="ABC_tran"/>
    <property type="match status" value="1"/>
</dbReference>
<feature type="domain" description="ABC transporter" evidence="6">
    <location>
        <begin position="41"/>
        <end position="264"/>
    </location>
</feature>
<keyword evidence="4 7" id="KW-0067">ATP-binding</keyword>
<evidence type="ECO:0000256" key="5">
    <source>
        <dbReference type="SAM" id="MobiDB-lite"/>
    </source>
</evidence>
<evidence type="ECO:0000259" key="6">
    <source>
        <dbReference type="PROSITE" id="PS50893"/>
    </source>
</evidence>
<feature type="compositionally biased region" description="Basic and acidic residues" evidence="5">
    <location>
        <begin position="291"/>
        <end position="308"/>
    </location>
</feature>
<dbReference type="GO" id="GO:0005524">
    <property type="term" value="F:ATP binding"/>
    <property type="evidence" value="ECO:0007669"/>
    <property type="project" value="UniProtKB-KW"/>
</dbReference>
<comment type="similarity">
    <text evidence="1">Belongs to the ABC transporter superfamily.</text>
</comment>
<evidence type="ECO:0000313" key="8">
    <source>
        <dbReference type="Proteomes" id="UP000326041"/>
    </source>
</evidence>
<dbReference type="PROSITE" id="PS50893">
    <property type="entry name" value="ABC_TRANSPORTER_2"/>
    <property type="match status" value="1"/>
</dbReference>
<protein>
    <submittedName>
        <fullName evidence="7">ABC transporter ATP-binding protein</fullName>
    </submittedName>
</protein>
<dbReference type="InterPro" id="IPR015860">
    <property type="entry name" value="ABC_transpr_TagH-like"/>
</dbReference>
<feature type="region of interest" description="Disordered" evidence="5">
    <location>
        <begin position="254"/>
        <end position="308"/>
    </location>
</feature>
<dbReference type="InterPro" id="IPR003439">
    <property type="entry name" value="ABC_transporter-like_ATP-bd"/>
</dbReference>
<evidence type="ECO:0000313" key="7">
    <source>
        <dbReference type="EMBL" id="QEV06679.1"/>
    </source>
</evidence>
<dbReference type="InterPro" id="IPR003593">
    <property type="entry name" value="AAA+_ATPase"/>
</dbReference>
<evidence type="ECO:0000256" key="2">
    <source>
        <dbReference type="ARBA" id="ARBA00022448"/>
    </source>
</evidence>
<dbReference type="InterPro" id="IPR017871">
    <property type="entry name" value="ABC_transporter-like_CS"/>
</dbReference>
<keyword evidence="3" id="KW-0547">Nucleotide-binding</keyword>
<organism evidence="7 8">
    <name type="scientific">Streptomyces prasinus</name>
    <dbReference type="NCBI Taxonomy" id="67345"/>
    <lineage>
        <taxon>Bacteria</taxon>
        <taxon>Bacillati</taxon>
        <taxon>Actinomycetota</taxon>
        <taxon>Actinomycetes</taxon>
        <taxon>Kitasatosporales</taxon>
        <taxon>Streptomycetaceae</taxon>
        <taxon>Streptomyces</taxon>
    </lineage>
</organism>
<dbReference type="Gene3D" id="3.40.50.300">
    <property type="entry name" value="P-loop containing nucleotide triphosphate hydrolases"/>
    <property type="match status" value="1"/>
</dbReference>
<dbReference type="InterPro" id="IPR050683">
    <property type="entry name" value="Bact_Polysacc_Export_ATP-bd"/>
</dbReference>
<evidence type="ECO:0000256" key="1">
    <source>
        <dbReference type="ARBA" id="ARBA00005417"/>
    </source>
</evidence>
<keyword evidence="8" id="KW-1185">Reference proteome</keyword>
<dbReference type="SMART" id="SM00382">
    <property type="entry name" value="AAA"/>
    <property type="match status" value="1"/>
</dbReference>
<evidence type="ECO:0000256" key="4">
    <source>
        <dbReference type="ARBA" id="ARBA00022840"/>
    </source>
</evidence>
<dbReference type="InterPro" id="IPR027417">
    <property type="entry name" value="P-loop_NTPase"/>
</dbReference>
<reference evidence="7 8" key="1">
    <citation type="submission" date="2017-09" db="EMBL/GenBank/DDBJ databases">
        <authorList>
            <person name="Lee N."/>
            <person name="Cho B.-K."/>
        </authorList>
    </citation>
    <scope>NUCLEOTIDE SEQUENCE [LARGE SCALE GENOMIC DNA]</scope>
    <source>
        <strain evidence="7 8">ATCC 13879</strain>
    </source>
</reference>
<dbReference type="PANTHER" id="PTHR46743:SF2">
    <property type="entry name" value="TEICHOIC ACIDS EXPORT ATP-BINDING PROTEIN TAGH"/>
    <property type="match status" value="1"/>
</dbReference>
<accession>A0ABX6AW34</accession>